<feature type="domain" description="HTH cro/C1-type" evidence="1">
    <location>
        <begin position="20"/>
        <end position="51"/>
    </location>
</feature>
<reference evidence="2 3" key="1">
    <citation type="submission" date="2015-09" db="EMBL/GenBank/DDBJ databases">
        <title>Bacillus cereus food isolates.</title>
        <authorList>
            <person name="Boekhorst J."/>
        </authorList>
    </citation>
    <scope>NUCLEOTIDE SEQUENCE [LARGE SCALE GENOMIC DNA]</scope>
    <source>
        <strain evidence="2 3">B4088</strain>
    </source>
</reference>
<evidence type="ECO:0000313" key="3">
    <source>
        <dbReference type="Proteomes" id="UP000076482"/>
    </source>
</evidence>
<gene>
    <name evidence="2" type="ORF">B4088_5724</name>
</gene>
<name>A0A164L290_BACCE</name>
<dbReference type="PATRIC" id="fig|1396.535.peg.491"/>
<dbReference type="SUPFAM" id="SSF47413">
    <property type="entry name" value="lambda repressor-like DNA-binding domains"/>
    <property type="match status" value="1"/>
</dbReference>
<comment type="caution">
    <text evidence="2">The sequence shown here is derived from an EMBL/GenBank/DDBJ whole genome shotgun (WGS) entry which is preliminary data.</text>
</comment>
<protein>
    <recommendedName>
        <fullName evidence="1">HTH cro/C1-type domain-containing protein</fullName>
    </recommendedName>
</protein>
<evidence type="ECO:0000313" key="2">
    <source>
        <dbReference type="EMBL" id="KZD53962.1"/>
    </source>
</evidence>
<dbReference type="CDD" id="cd00093">
    <property type="entry name" value="HTH_XRE"/>
    <property type="match status" value="1"/>
</dbReference>
<accession>A0A164L290</accession>
<dbReference type="EMBL" id="LJKE01000111">
    <property type="protein sequence ID" value="KZD53962.1"/>
    <property type="molecule type" value="Genomic_DNA"/>
</dbReference>
<dbReference type="RefSeq" id="WP_063263160.1">
    <property type="nucleotide sequence ID" value="NZ_LJKE01000111.1"/>
</dbReference>
<dbReference type="Proteomes" id="UP000076482">
    <property type="component" value="Unassembled WGS sequence"/>
</dbReference>
<dbReference type="InterPro" id="IPR010982">
    <property type="entry name" value="Lambda_DNA-bd_dom_sf"/>
</dbReference>
<proteinExistence type="predicted"/>
<dbReference type="Gene3D" id="1.10.260.40">
    <property type="entry name" value="lambda repressor-like DNA-binding domains"/>
    <property type="match status" value="1"/>
</dbReference>
<dbReference type="AlphaFoldDB" id="A0A164L290"/>
<organism evidence="2 3">
    <name type="scientific">Bacillus cereus</name>
    <dbReference type="NCBI Taxonomy" id="1396"/>
    <lineage>
        <taxon>Bacteria</taxon>
        <taxon>Bacillati</taxon>
        <taxon>Bacillota</taxon>
        <taxon>Bacilli</taxon>
        <taxon>Bacillales</taxon>
        <taxon>Bacillaceae</taxon>
        <taxon>Bacillus</taxon>
        <taxon>Bacillus cereus group</taxon>
    </lineage>
</organism>
<sequence length="86" mass="10278">MANWLNETREFMHMPLHQQIRTKRLVDGFSQKELCKMLNMAQMTLSKVERGCVLVPAKSMKLVCEYLYGIKYYRDGKLVRDYENEQ</sequence>
<dbReference type="PROSITE" id="PS50943">
    <property type="entry name" value="HTH_CROC1"/>
    <property type="match status" value="1"/>
</dbReference>
<dbReference type="InterPro" id="IPR001387">
    <property type="entry name" value="Cro/C1-type_HTH"/>
</dbReference>
<dbReference type="GO" id="GO:0003677">
    <property type="term" value="F:DNA binding"/>
    <property type="evidence" value="ECO:0007669"/>
    <property type="project" value="InterPro"/>
</dbReference>
<evidence type="ECO:0000259" key="1">
    <source>
        <dbReference type="PROSITE" id="PS50943"/>
    </source>
</evidence>